<dbReference type="OMA" id="EITYIVH"/>
<sequence length="390" mass="46452">MDTQQQFTLAHIEWLMAQGNQDIRWQHQRLRELQRTIQRQQKELRIFFLTVDALQTQYGRQQHTNDQLTDRLTDDYADRTHTLQTHKHQQKRDEQQLGQMEKQLQQLRHYAIQRRNKKAKRERQYHEVYHVPLVNIQYKKKYMRARDKNDAVEQQLSELHHGMDLVKERLRYHRQQGTALMEQQQDLDNKRLQLADDSENLKQLMTTMKQAQSFWCQFDVYHIQPCLDMLKQQQWDDGLWTQLRLASVDYEDTELYGRHHWDHTSWDVKFECTHCRTTTTGWPCLDKVRTTQLLCQPCYKDTRTSMIVEKKLGSLGAYLSPTNDQHQPSKDRLRLSALSTSSSVSIPSLISSTSKSTHSIINDCKPFVKKMKSALAMNQQHKDTLHPLLV</sequence>
<dbReference type="InParanoid" id="A0A168SDK9"/>
<dbReference type="OrthoDB" id="2351770at2759"/>
<evidence type="ECO:0000313" key="2">
    <source>
        <dbReference type="Proteomes" id="UP000078561"/>
    </source>
</evidence>
<protein>
    <submittedName>
        <fullName evidence="1">Uncharacterized protein</fullName>
    </submittedName>
</protein>
<proteinExistence type="predicted"/>
<accession>A0A168SDK9</accession>
<evidence type="ECO:0000313" key="1">
    <source>
        <dbReference type="EMBL" id="SAM08280.1"/>
    </source>
</evidence>
<keyword evidence="2" id="KW-1185">Reference proteome</keyword>
<dbReference type="AlphaFoldDB" id="A0A168SDK9"/>
<dbReference type="Proteomes" id="UP000078561">
    <property type="component" value="Unassembled WGS sequence"/>
</dbReference>
<name>A0A168SDK9_ABSGL</name>
<organism evidence="1">
    <name type="scientific">Absidia glauca</name>
    <name type="common">Pin mould</name>
    <dbReference type="NCBI Taxonomy" id="4829"/>
    <lineage>
        <taxon>Eukaryota</taxon>
        <taxon>Fungi</taxon>
        <taxon>Fungi incertae sedis</taxon>
        <taxon>Mucoromycota</taxon>
        <taxon>Mucoromycotina</taxon>
        <taxon>Mucoromycetes</taxon>
        <taxon>Mucorales</taxon>
        <taxon>Cunninghamellaceae</taxon>
        <taxon>Absidia</taxon>
    </lineage>
</organism>
<gene>
    <name evidence="1" type="primary">ABSGL_13942.1 scaffold 14340</name>
</gene>
<reference evidence="1" key="1">
    <citation type="submission" date="2016-04" db="EMBL/GenBank/DDBJ databases">
        <authorList>
            <person name="Evans L.H."/>
            <person name="Alamgir A."/>
            <person name="Owens N."/>
            <person name="Weber N.D."/>
            <person name="Virtaneva K."/>
            <person name="Barbian K."/>
            <person name="Babar A."/>
            <person name="Rosenke K."/>
        </authorList>
    </citation>
    <scope>NUCLEOTIDE SEQUENCE [LARGE SCALE GENOMIC DNA]</scope>
    <source>
        <strain evidence="1">CBS 101.48</strain>
    </source>
</reference>
<dbReference type="EMBL" id="LT554889">
    <property type="protein sequence ID" value="SAM08280.1"/>
    <property type="molecule type" value="Genomic_DNA"/>
</dbReference>